<protein>
    <submittedName>
        <fullName evidence="1">Uncharacterized protein</fullName>
    </submittedName>
</protein>
<dbReference type="AlphaFoldDB" id="A0A5B9R717"/>
<name>A0A5B9R717_9BACT</name>
<dbReference type="Proteomes" id="UP000325286">
    <property type="component" value="Chromosome"/>
</dbReference>
<sequence>MAATPDAIGFYTVQHCERAGWTGGYLMLNAAGRPLEFHCTLPVRPSRAHEILFGPTLREHIIGEAVGKALLPKARSQPLLVCCDQPEALHLDHHVPAPIGLVAEAAEGEEGPVTADTLPGYEVVTIASYHCLVAREKLDTVRDIATKFVDLPDLMEPFSRIREAIQEAQQQVARAA</sequence>
<dbReference type="RefSeq" id="WP_068136755.1">
    <property type="nucleotide sequence ID" value="NZ_CP042914.1"/>
</dbReference>
<keyword evidence="2" id="KW-1185">Reference proteome</keyword>
<evidence type="ECO:0000313" key="2">
    <source>
        <dbReference type="Proteomes" id="UP000325286"/>
    </source>
</evidence>
<dbReference type="EMBL" id="CP042914">
    <property type="protein sequence ID" value="QEG42173.1"/>
    <property type="molecule type" value="Genomic_DNA"/>
</dbReference>
<reference evidence="1 2" key="1">
    <citation type="submission" date="2019-08" db="EMBL/GenBank/DDBJ databases">
        <title>Deep-cultivation of Planctomycetes and their phenomic and genomic characterization uncovers novel biology.</title>
        <authorList>
            <person name="Wiegand S."/>
            <person name="Jogler M."/>
            <person name="Boedeker C."/>
            <person name="Pinto D."/>
            <person name="Vollmers J."/>
            <person name="Rivas-Marin E."/>
            <person name="Kohn T."/>
            <person name="Peeters S.H."/>
            <person name="Heuer A."/>
            <person name="Rast P."/>
            <person name="Oberbeckmann S."/>
            <person name="Bunk B."/>
            <person name="Jeske O."/>
            <person name="Meyerdierks A."/>
            <person name="Storesund J.E."/>
            <person name="Kallscheuer N."/>
            <person name="Luecker S."/>
            <person name="Lage O.M."/>
            <person name="Pohl T."/>
            <person name="Merkel B.J."/>
            <person name="Hornburger P."/>
            <person name="Mueller R.-W."/>
            <person name="Bruemmer F."/>
            <person name="Labrenz M."/>
            <person name="Spormann A.M."/>
            <person name="Op den Camp H."/>
            <person name="Overmann J."/>
            <person name="Amann R."/>
            <person name="Jetten M.S.M."/>
            <person name="Mascher T."/>
            <person name="Medema M.H."/>
            <person name="Devos D.P."/>
            <person name="Kaster A.-K."/>
            <person name="Ovreas L."/>
            <person name="Rohde M."/>
            <person name="Galperin M.Y."/>
            <person name="Jogler C."/>
        </authorList>
    </citation>
    <scope>NUCLEOTIDE SEQUENCE [LARGE SCALE GENOMIC DNA]</scope>
    <source>
        <strain evidence="1 2">UC8</strain>
    </source>
</reference>
<evidence type="ECO:0000313" key="1">
    <source>
        <dbReference type="EMBL" id="QEG42173.1"/>
    </source>
</evidence>
<proteinExistence type="predicted"/>
<dbReference type="KEGG" id="rul:UC8_42070"/>
<gene>
    <name evidence="1" type="ORF">UC8_42070</name>
</gene>
<accession>A0A5B9R717</accession>
<organism evidence="1 2">
    <name type="scientific">Roseimaritima ulvae</name>
    <dbReference type="NCBI Taxonomy" id="980254"/>
    <lineage>
        <taxon>Bacteria</taxon>
        <taxon>Pseudomonadati</taxon>
        <taxon>Planctomycetota</taxon>
        <taxon>Planctomycetia</taxon>
        <taxon>Pirellulales</taxon>
        <taxon>Pirellulaceae</taxon>
        <taxon>Roseimaritima</taxon>
    </lineage>
</organism>
<dbReference type="OrthoDB" id="268932at2"/>